<proteinExistence type="predicted"/>
<evidence type="ECO:0000256" key="2">
    <source>
        <dbReference type="SAM" id="SignalP"/>
    </source>
</evidence>
<accession>A0AAD8CSR0</accession>
<reference evidence="3" key="1">
    <citation type="submission" date="2022-02" db="EMBL/GenBank/DDBJ databases">
        <title>Atlantic sturgeon de novo genome assembly.</title>
        <authorList>
            <person name="Stock M."/>
            <person name="Klopp C."/>
            <person name="Guiguen Y."/>
            <person name="Cabau C."/>
            <person name="Parinello H."/>
            <person name="Santidrian Yebra-Pimentel E."/>
            <person name="Kuhl H."/>
            <person name="Dirks R.P."/>
            <person name="Guessner J."/>
            <person name="Wuertz S."/>
            <person name="Du K."/>
            <person name="Schartl M."/>
        </authorList>
    </citation>
    <scope>NUCLEOTIDE SEQUENCE</scope>
    <source>
        <strain evidence="3">STURGEONOMICS-FGT-2020</strain>
        <tissue evidence="3">Whole blood</tissue>
    </source>
</reference>
<keyword evidence="2" id="KW-0732">Signal</keyword>
<dbReference type="AlphaFoldDB" id="A0AAD8CSR0"/>
<evidence type="ECO:0000313" key="3">
    <source>
        <dbReference type="EMBL" id="KAK1156519.1"/>
    </source>
</evidence>
<keyword evidence="4" id="KW-1185">Reference proteome</keyword>
<gene>
    <name evidence="3" type="ORF">AOXY_G25503</name>
</gene>
<dbReference type="Proteomes" id="UP001230051">
    <property type="component" value="Unassembled WGS sequence"/>
</dbReference>
<feature type="region of interest" description="Disordered" evidence="1">
    <location>
        <begin position="298"/>
        <end position="338"/>
    </location>
</feature>
<dbReference type="EMBL" id="JAGXEW010000027">
    <property type="protein sequence ID" value="KAK1156519.1"/>
    <property type="molecule type" value="Genomic_DNA"/>
</dbReference>
<feature type="region of interest" description="Disordered" evidence="1">
    <location>
        <begin position="249"/>
        <end position="269"/>
    </location>
</feature>
<feature type="signal peptide" evidence="2">
    <location>
        <begin position="1"/>
        <end position="19"/>
    </location>
</feature>
<comment type="caution">
    <text evidence="3">The sequence shown here is derived from an EMBL/GenBank/DDBJ whole genome shotgun (WGS) entry which is preliminary data.</text>
</comment>
<evidence type="ECO:0000313" key="4">
    <source>
        <dbReference type="Proteomes" id="UP001230051"/>
    </source>
</evidence>
<name>A0AAD8CSR0_ACIOX</name>
<feature type="chain" id="PRO_5042167293" evidence="2">
    <location>
        <begin position="20"/>
        <end position="377"/>
    </location>
</feature>
<sequence>MIQALCYCLVLLSLRFAGGLPFHADRGRQISALSHTKEKAALDGARRFLDRGRIGARHGGRGSFMDRPRKGGLFRVPTEDSIKRHQQPRCVHMTEPWTVGRPSVASLPVDRLVYRLKVHASSAAGQRQPIFPQQQLFQYLGKVYQCCKTGFVCRKIKGIQGRLTRDADRGDVEFLVNPDVGALEIQRAELHVQISNPDRLRVEPVLTLQHAENQDAVSSRYVGVMREGVSDLTLDLTFLFQTLKDLLGRGSSPQTPEPRREGVPAGAAQPGRAGLLSVMQLWGEGVSLEGAQAYPLRRSGSPGVSLRKMRGRGPFPAQGSSPEGPVPAQGSSPEAPTPAQALTELGLTLNCVLEETLVSCAEYGVTILPAPFITIAY</sequence>
<protein>
    <submittedName>
        <fullName evidence="3">Uncharacterized protein</fullName>
    </submittedName>
</protein>
<evidence type="ECO:0000256" key="1">
    <source>
        <dbReference type="SAM" id="MobiDB-lite"/>
    </source>
</evidence>
<organism evidence="3 4">
    <name type="scientific">Acipenser oxyrinchus oxyrinchus</name>
    <dbReference type="NCBI Taxonomy" id="40147"/>
    <lineage>
        <taxon>Eukaryota</taxon>
        <taxon>Metazoa</taxon>
        <taxon>Chordata</taxon>
        <taxon>Craniata</taxon>
        <taxon>Vertebrata</taxon>
        <taxon>Euteleostomi</taxon>
        <taxon>Actinopterygii</taxon>
        <taxon>Chondrostei</taxon>
        <taxon>Acipenseriformes</taxon>
        <taxon>Acipenseridae</taxon>
        <taxon>Acipenser</taxon>
    </lineage>
</organism>